<dbReference type="Gene3D" id="3.40.50.150">
    <property type="entry name" value="Vaccinia Virus protein VP39"/>
    <property type="match status" value="1"/>
</dbReference>
<dbReference type="OrthoDB" id="506498at2759"/>
<evidence type="ECO:0000313" key="3">
    <source>
        <dbReference type="Proteomes" id="UP000031575"/>
    </source>
</evidence>
<dbReference type="EMBL" id="AWTV01000009">
    <property type="protein sequence ID" value="KIH88650.1"/>
    <property type="molecule type" value="Genomic_DNA"/>
</dbReference>
<protein>
    <submittedName>
        <fullName evidence="2">Cyclopropane-fatty-acyl-phospholipid synthase</fullName>
    </submittedName>
</protein>
<dbReference type="PANTHER" id="PTHR43832">
    <property type="match status" value="1"/>
</dbReference>
<comment type="similarity">
    <text evidence="1">Belongs to the CFA/CMAS family.</text>
</comment>
<dbReference type="HOGENOM" id="CLU_045794_0_0_1"/>
<sequence>MDVVLVSPLKDSLLDSGILPHAVIRLGIRRNLAKRLQEVATPDLASATARKQGYVARLRLQPIAIETDTANKQHYEVGTGVLAATLGPYMKYSSCWYPEVENEGSNSGLFSSAGRLLSRFVPWKSRKRTTLDEAEVAMLTSYIEKADLDDDMHILDLGCGWGSCSLFFAEKLPKAKITAFSNSRTQKIYIDEQAKKRGLTNLTVITGNVVDYEFAPESFDRVVSIELFEHMKNYELLLAKVGRALRPGGKLFVHLFNHATTPYDYEEGWMSTYFFTGGTMPSADLLHYFQHDLTLEKQWWVNGRHYSRTCEDWLKNMIDNRKTMMPGLVATYGDKDAVAWYYRWQVFYMACSELFNYRGGDTWGVSHYLFSKAAEKK</sequence>
<accession>A0A0C2IP11</accession>
<dbReference type="GeneID" id="63680591"/>
<dbReference type="PANTHER" id="PTHR43832:SF1">
    <property type="entry name" value="S-ADENOSYL-L-METHIONINE-DEPENDENT METHYLTRANSFERASES SUPERFAMILY PROTEIN"/>
    <property type="match status" value="1"/>
</dbReference>
<dbReference type="Pfam" id="PF02353">
    <property type="entry name" value="CMAS"/>
    <property type="match status" value="1"/>
</dbReference>
<dbReference type="AlphaFoldDB" id="A0A0C2IP11"/>
<dbReference type="Proteomes" id="UP000031575">
    <property type="component" value="Unassembled WGS sequence"/>
</dbReference>
<comment type="caution">
    <text evidence="2">The sequence shown here is derived from an EMBL/GenBank/DDBJ whole genome shotgun (WGS) entry which is preliminary data.</text>
</comment>
<dbReference type="InterPro" id="IPR029063">
    <property type="entry name" value="SAM-dependent_MTases_sf"/>
</dbReference>
<dbReference type="CDD" id="cd02440">
    <property type="entry name" value="AdoMet_MTases"/>
    <property type="match status" value="1"/>
</dbReference>
<proteinExistence type="inferred from homology"/>
<gene>
    <name evidence="2" type="ORF">SPBR_07416</name>
</gene>
<evidence type="ECO:0000256" key="1">
    <source>
        <dbReference type="ARBA" id="ARBA00010815"/>
    </source>
</evidence>
<reference evidence="2 3" key="1">
    <citation type="journal article" date="2014" name="BMC Genomics">
        <title>Comparative genomics of the major fungal agents of human and animal Sporotrichosis: Sporothrix schenckii and Sporothrix brasiliensis.</title>
        <authorList>
            <person name="Teixeira M.M."/>
            <person name="de Almeida L.G."/>
            <person name="Kubitschek-Barreira P."/>
            <person name="Alves F.L."/>
            <person name="Kioshima E.S."/>
            <person name="Abadio A.K."/>
            <person name="Fernandes L."/>
            <person name="Derengowski L.S."/>
            <person name="Ferreira K.S."/>
            <person name="Souza R.C."/>
            <person name="Ruiz J.C."/>
            <person name="de Andrade N.C."/>
            <person name="Paes H.C."/>
            <person name="Nicola A.M."/>
            <person name="Albuquerque P."/>
            <person name="Gerber A.L."/>
            <person name="Martins V.P."/>
            <person name="Peconick L.D."/>
            <person name="Neto A.V."/>
            <person name="Chaucanez C.B."/>
            <person name="Silva P.A."/>
            <person name="Cunha O.L."/>
            <person name="de Oliveira F.F."/>
            <person name="dos Santos T.C."/>
            <person name="Barros A.L."/>
            <person name="Soares M.A."/>
            <person name="de Oliveira L.M."/>
            <person name="Marini M.M."/>
            <person name="Villalobos-Duno H."/>
            <person name="Cunha M.M."/>
            <person name="de Hoog S."/>
            <person name="da Silveira J.F."/>
            <person name="Henrissat B."/>
            <person name="Nino-Vega G.A."/>
            <person name="Cisalpino P.S."/>
            <person name="Mora-Montes H.M."/>
            <person name="Almeida S.R."/>
            <person name="Stajich J.E."/>
            <person name="Lopes-Bezerra L.M."/>
            <person name="Vasconcelos A.T."/>
            <person name="Felipe M.S."/>
        </authorList>
    </citation>
    <scope>NUCLEOTIDE SEQUENCE [LARGE SCALE GENOMIC DNA]</scope>
    <source>
        <strain evidence="2 3">5110</strain>
    </source>
</reference>
<organism evidence="2 3">
    <name type="scientific">Sporothrix brasiliensis 5110</name>
    <dbReference type="NCBI Taxonomy" id="1398154"/>
    <lineage>
        <taxon>Eukaryota</taxon>
        <taxon>Fungi</taxon>
        <taxon>Dikarya</taxon>
        <taxon>Ascomycota</taxon>
        <taxon>Pezizomycotina</taxon>
        <taxon>Sordariomycetes</taxon>
        <taxon>Sordariomycetidae</taxon>
        <taxon>Ophiostomatales</taxon>
        <taxon>Ophiostomataceae</taxon>
        <taxon>Sporothrix</taxon>
    </lineage>
</organism>
<keyword evidence="3" id="KW-1185">Reference proteome</keyword>
<dbReference type="FunFam" id="3.40.50.150:FF:000554">
    <property type="entry name" value="Cation-transporting ATPase"/>
    <property type="match status" value="1"/>
</dbReference>
<evidence type="ECO:0000313" key="2">
    <source>
        <dbReference type="EMBL" id="KIH88650.1"/>
    </source>
</evidence>
<dbReference type="VEuPathDB" id="FungiDB:SPBR_07416"/>
<dbReference type="SUPFAM" id="SSF53335">
    <property type="entry name" value="S-adenosyl-L-methionine-dependent methyltransferases"/>
    <property type="match status" value="1"/>
</dbReference>
<name>A0A0C2IP11_9PEZI</name>
<dbReference type="RefSeq" id="XP_040616660.1">
    <property type="nucleotide sequence ID" value="XM_040765670.1"/>
</dbReference>